<dbReference type="Pfam" id="PF09446">
    <property type="entry name" value="VMA21"/>
    <property type="match status" value="1"/>
</dbReference>
<keyword evidence="4 7" id="KW-0472">Membrane</keyword>
<feature type="transmembrane region" description="Helical" evidence="7">
    <location>
        <begin position="88"/>
        <end position="110"/>
    </location>
</feature>
<feature type="compositionally biased region" description="Basic and acidic residues" evidence="6">
    <location>
        <begin position="44"/>
        <end position="53"/>
    </location>
</feature>
<dbReference type="PANTHER" id="PTHR31792:SF3">
    <property type="entry name" value="VACUOLAR ATPASE ASSEMBLY INTEGRAL MEMBRANE PROTEIN VMA21"/>
    <property type="match status" value="1"/>
</dbReference>
<feature type="compositionally biased region" description="Low complexity" evidence="6">
    <location>
        <begin position="25"/>
        <end position="39"/>
    </location>
</feature>
<dbReference type="GO" id="GO:0070072">
    <property type="term" value="P:vacuolar proton-transporting V-type ATPase complex assembly"/>
    <property type="evidence" value="ECO:0007669"/>
    <property type="project" value="InterPro"/>
</dbReference>
<keyword evidence="9" id="KW-1185">Reference proteome</keyword>
<keyword evidence="3 7" id="KW-1133">Transmembrane helix</keyword>
<protein>
    <recommendedName>
        <fullName evidence="10">VMA21-like domain protein</fullName>
    </recommendedName>
</protein>
<feature type="transmembrane region" description="Helical" evidence="7">
    <location>
        <begin position="122"/>
        <end position="146"/>
    </location>
</feature>
<name>A0A016VW05_9BILA</name>
<reference evidence="9" key="1">
    <citation type="journal article" date="2015" name="Nat. Genet.">
        <title>The genome and transcriptome of the zoonotic hookworm Ancylostoma ceylanicum identify infection-specific gene families.</title>
        <authorList>
            <person name="Schwarz E.M."/>
            <person name="Hu Y."/>
            <person name="Antoshechkin I."/>
            <person name="Miller M.M."/>
            <person name="Sternberg P.W."/>
            <person name="Aroian R.V."/>
        </authorList>
    </citation>
    <scope>NUCLEOTIDE SEQUENCE</scope>
    <source>
        <strain evidence="9">HY135</strain>
    </source>
</reference>
<dbReference type="EMBL" id="JARK01001339">
    <property type="protein sequence ID" value="EYC31794.1"/>
    <property type="molecule type" value="Genomic_DNA"/>
</dbReference>
<evidence type="ECO:0000256" key="3">
    <source>
        <dbReference type="ARBA" id="ARBA00022989"/>
    </source>
</evidence>
<accession>A0A016VW05</accession>
<evidence type="ECO:0000313" key="8">
    <source>
        <dbReference type="EMBL" id="EYC31794.1"/>
    </source>
</evidence>
<dbReference type="GO" id="GO:0005789">
    <property type="term" value="C:endoplasmic reticulum membrane"/>
    <property type="evidence" value="ECO:0007669"/>
    <property type="project" value="TreeGrafter"/>
</dbReference>
<dbReference type="AlphaFoldDB" id="A0A016VW05"/>
<dbReference type="STRING" id="53326.A0A016VW05"/>
<evidence type="ECO:0000256" key="4">
    <source>
        <dbReference type="ARBA" id="ARBA00023136"/>
    </source>
</evidence>
<evidence type="ECO:0000256" key="7">
    <source>
        <dbReference type="SAM" id="Phobius"/>
    </source>
</evidence>
<comment type="caution">
    <text evidence="8">The sequence shown here is derived from an EMBL/GenBank/DDBJ whole genome shotgun (WGS) entry which is preliminary data.</text>
</comment>
<keyword evidence="1 7" id="KW-0812">Transmembrane</keyword>
<dbReference type="InterPro" id="IPR019013">
    <property type="entry name" value="Vma21"/>
</dbReference>
<keyword evidence="5" id="KW-0968">Cytoplasmic vesicle</keyword>
<evidence type="ECO:0000256" key="1">
    <source>
        <dbReference type="ARBA" id="ARBA00022692"/>
    </source>
</evidence>
<evidence type="ECO:0000256" key="5">
    <source>
        <dbReference type="ARBA" id="ARBA00023329"/>
    </source>
</evidence>
<dbReference type="GO" id="GO:0031410">
    <property type="term" value="C:cytoplasmic vesicle"/>
    <property type="evidence" value="ECO:0007669"/>
    <property type="project" value="UniProtKB-KW"/>
</dbReference>
<dbReference type="PANTHER" id="PTHR31792">
    <property type="entry name" value="VACUOLAR ATPASE ASSEMBLY INTEGRAL MEMBRANE PROTEIN VMA21"/>
    <property type="match status" value="1"/>
</dbReference>
<dbReference type="OrthoDB" id="5873452at2759"/>
<evidence type="ECO:0000256" key="6">
    <source>
        <dbReference type="SAM" id="MobiDB-lite"/>
    </source>
</evidence>
<evidence type="ECO:0000256" key="2">
    <source>
        <dbReference type="ARBA" id="ARBA00022824"/>
    </source>
</evidence>
<sequence>MSDECGVVRGGSSSSISTADSFENVTGPTSSESSGSRESPVVDEDGKPVESREQPISSDVIDTDTVEEVCSNEPFYTNVSSRRAISNLIKFSAAMFVLPLLTMFTTYHYIFRDYFHLPPDQAMLYAGFCGIAVVITIVIVFIYVAYREEQEDEKINKLMKKSE</sequence>
<evidence type="ECO:0000313" key="9">
    <source>
        <dbReference type="Proteomes" id="UP000024635"/>
    </source>
</evidence>
<evidence type="ECO:0008006" key="10">
    <source>
        <dbReference type="Google" id="ProtNLM"/>
    </source>
</evidence>
<gene>
    <name evidence="8" type="primary">Acey_s0003.g1242</name>
    <name evidence="8" type="synonym">Acey-R07E5.7</name>
    <name evidence="8" type="ORF">Y032_0003g1242</name>
</gene>
<organism evidence="8 9">
    <name type="scientific">Ancylostoma ceylanicum</name>
    <dbReference type="NCBI Taxonomy" id="53326"/>
    <lineage>
        <taxon>Eukaryota</taxon>
        <taxon>Metazoa</taxon>
        <taxon>Ecdysozoa</taxon>
        <taxon>Nematoda</taxon>
        <taxon>Chromadorea</taxon>
        <taxon>Rhabditida</taxon>
        <taxon>Rhabditina</taxon>
        <taxon>Rhabditomorpha</taxon>
        <taxon>Strongyloidea</taxon>
        <taxon>Ancylostomatidae</taxon>
        <taxon>Ancylostomatinae</taxon>
        <taxon>Ancylostoma</taxon>
    </lineage>
</organism>
<feature type="region of interest" description="Disordered" evidence="6">
    <location>
        <begin position="1"/>
        <end position="58"/>
    </location>
</feature>
<proteinExistence type="predicted"/>
<keyword evidence="2" id="KW-0256">Endoplasmic reticulum</keyword>
<dbReference type="Proteomes" id="UP000024635">
    <property type="component" value="Unassembled WGS sequence"/>
</dbReference>